<dbReference type="STRING" id="260086.SAMN05216207_10632"/>
<keyword evidence="3" id="KW-1185">Reference proteome</keyword>
<feature type="region of interest" description="Disordered" evidence="1">
    <location>
        <begin position="46"/>
        <end position="66"/>
    </location>
</feature>
<evidence type="ECO:0000313" key="2">
    <source>
        <dbReference type="EMBL" id="SFO46448.1"/>
    </source>
</evidence>
<protein>
    <submittedName>
        <fullName evidence="2">Uncharacterized protein</fullName>
    </submittedName>
</protein>
<name>A0A1I5HDN8_PSUAM</name>
<proteinExistence type="predicted"/>
<organism evidence="2 3">
    <name type="scientific">Pseudonocardia ammonioxydans</name>
    <dbReference type="NCBI Taxonomy" id="260086"/>
    <lineage>
        <taxon>Bacteria</taxon>
        <taxon>Bacillati</taxon>
        <taxon>Actinomycetota</taxon>
        <taxon>Actinomycetes</taxon>
        <taxon>Pseudonocardiales</taxon>
        <taxon>Pseudonocardiaceae</taxon>
        <taxon>Pseudonocardia</taxon>
    </lineage>
</organism>
<evidence type="ECO:0000256" key="1">
    <source>
        <dbReference type="SAM" id="MobiDB-lite"/>
    </source>
</evidence>
<gene>
    <name evidence="2" type="ORF">SAMN05216207_10632</name>
</gene>
<accession>A0A1I5HDN8</accession>
<dbReference type="AlphaFoldDB" id="A0A1I5HDN8"/>
<dbReference type="EMBL" id="FOUY01000063">
    <property type="protein sequence ID" value="SFO46448.1"/>
    <property type="molecule type" value="Genomic_DNA"/>
</dbReference>
<evidence type="ECO:0000313" key="3">
    <source>
        <dbReference type="Proteomes" id="UP000199614"/>
    </source>
</evidence>
<sequence length="66" mass="6928">MRHFSPIGVGLGDAQQRVGATSVAGWGGALSSGMGWARRFSEEDPGFPAGYSGSSIGEQQMCSRHR</sequence>
<reference evidence="2 3" key="1">
    <citation type="submission" date="2016-10" db="EMBL/GenBank/DDBJ databases">
        <authorList>
            <person name="de Groot N.N."/>
        </authorList>
    </citation>
    <scope>NUCLEOTIDE SEQUENCE [LARGE SCALE GENOMIC DNA]</scope>
    <source>
        <strain evidence="2 3">CGMCC 4.1877</strain>
    </source>
</reference>
<feature type="compositionally biased region" description="Polar residues" evidence="1">
    <location>
        <begin position="52"/>
        <end position="66"/>
    </location>
</feature>
<dbReference type="Proteomes" id="UP000199614">
    <property type="component" value="Unassembled WGS sequence"/>
</dbReference>